<sequence length="48" mass="5164">MLMISGAIVEAHSYPFSSMCHGILGLDELATNTSLLTNFLIAPTRPTQ</sequence>
<keyword evidence="2" id="KW-1185">Reference proteome</keyword>
<gene>
    <name evidence="1" type="ORF">PCON_12194</name>
</gene>
<reference evidence="1 2" key="1">
    <citation type="journal article" date="2013" name="PLoS Genet.">
        <title>The genome and development-dependent transcriptomes of Pyronema confluens: a window into fungal evolution.</title>
        <authorList>
            <person name="Traeger S."/>
            <person name="Altegoer F."/>
            <person name="Freitag M."/>
            <person name="Gabaldon T."/>
            <person name="Kempken F."/>
            <person name="Kumar A."/>
            <person name="Marcet-Houben M."/>
            <person name="Poggeler S."/>
            <person name="Stajich J.E."/>
            <person name="Nowrousian M."/>
        </authorList>
    </citation>
    <scope>NUCLEOTIDE SEQUENCE [LARGE SCALE GENOMIC DNA]</scope>
    <source>
        <strain evidence="2">CBS 100304</strain>
        <tissue evidence="1">Vegetative mycelium</tissue>
    </source>
</reference>
<name>U4L6N3_PYROM</name>
<organism evidence="1 2">
    <name type="scientific">Pyronema omphalodes (strain CBS 100304)</name>
    <name type="common">Pyronema confluens</name>
    <dbReference type="NCBI Taxonomy" id="1076935"/>
    <lineage>
        <taxon>Eukaryota</taxon>
        <taxon>Fungi</taxon>
        <taxon>Dikarya</taxon>
        <taxon>Ascomycota</taxon>
        <taxon>Pezizomycotina</taxon>
        <taxon>Pezizomycetes</taxon>
        <taxon>Pezizales</taxon>
        <taxon>Pyronemataceae</taxon>
        <taxon>Pyronema</taxon>
    </lineage>
</organism>
<proteinExistence type="predicted"/>
<evidence type="ECO:0000313" key="1">
    <source>
        <dbReference type="EMBL" id="CCX12600.1"/>
    </source>
</evidence>
<dbReference type="EMBL" id="HF935720">
    <property type="protein sequence ID" value="CCX12600.1"/>
    <property type="molecule type" value="Genomic_DNA"/>
</dbReference>
<dbReference type="Proteomes" id="UP000018144">
    <property type="component" value="Unassembled WGS sequence"/>
</dbReference>
<protein>
    <submittedName>
        <fullName evidence="1">Uncharacterized protein</fullName>
    </submittedName>
</protein>
<accession>U4L6N3</accession>
<dbReference type="AlphaFoldDB" id="U4L6N3"/>
<evidence type="ECO:0000313" key="2">
    <source>
        <dbReference type="Proteomes" id="UP000018144"/>
    </source>
</evidence>